<proteinExistence type="predicted"/>
<feature type="transmembrane region" description="Helical" evidence="10">
    <location>
        <begin position="345"/>
        <end position="365"/>
    </location>
</feature>
<sequence length="503" mass="55652">MTSKKWDCLEMTLTTENLLLIGSILLLLSILASKTTGKLGVPALIIFLAVGMFAGSDGIGGIHFDNPNLAQSLGAIALTFILFSGGLETKWESVKPVLWQGVTLSTLGVLLTAVSLGFFISYISGFTLTEGLLIGAIVSSTDAAAVFSILRSKSIGLKGNLRPLLELESGSNDPMAYFLTIGITSLLVHKGTSFALLIPMFFQQMIIGAIAGYLLGKAMIWMLNKINLDHDGLYPVLTLALIFFTYGITTFFNGNGFLAVYLSAIILGNENFIHKKSIIRFYDGQAWMMQIVMFLALGLLVFPKQMLPFIGTGSVIALFLMFVARPLAVFLCLLFFKMRNRERLLISWVGLRGAVPIVFATYPLIQGVEKSEMIFNIVFFIVLSSVMLQGTTIPIVAKWLYLFKPVKFKTRYPLELELSDNFKNELFEVEIKENSNAIGRQIFQLKFPKTSLIVLINRSDKYITPSGTTTIVQGDKLLIMSDNKKDKDEIEQVILNYTETPSN</sequence>
<feature type="transmembrane region" description="Helical" evidence="10">
    <location>
        <begin position="132"/>
        <end position="150"/>
    </location>
</feature>
<dbReference type="GO" id="GO:1902600">
    <property type="term" value="P:proton transmembrane transport"/>
    <property type="evidence" value="ECO:0007669"/>
    <property type="project" value="InterPro"/>
</dbReference>
<dbReference type="GO" id="GO:0015297">
    <property type="term" value="F:antiporter activity"/>
    <property type="evidence" value="ECO:0007669"/>
    <property type="project" value="UniProtKB-KW"/>
</dbReference>
<keyword evidence="4" id="KW-1003">Cell membrane</keyword>
<feature type="transmembrane region" description="Helical" evidence="10">
    <location>
        <begin position="171"/>
        <end position="188"/>
    </location>
</feature>
<dbReference type="PANTHER" id="PTHR32507:SF7">
    <property type="entry name" value="K(+)_H(+) ANTIPORTER NHAP2"/>
    <property type="match status" value="1"/>
</dbReference>
<evidence type="ECO:0000256" key="3">
    <source>
        <dbReference type="ARBA" id="ARBA00022449"/>
    </source>
</evidence>
<dbReference type="InterPro" id="IPR006153">
    <property type="entry name" value="Cation/H_exchanger_TM"/>
</dbReference>
<reference evidence="12" key="1">
    <citation type="journal article" date="2006" name="Nature">
        <title>Deciphering the evolution and metabolism of an anammox bacterium from a community genome.</title>
        <authorList>
            <person name="Strous M."/>
            <person name="Pelletier E."/>
            <person name="Mangenot S."/>
            <person name="Rattei T."/>
            <person name="Lehner A."/>
            <person name="Taylor M.W."/>
            <person name="Horn M."/>
            <person name="Daims H."/>
            <person name="Bartol-Mavel D."/>
            <person name="Wincker P."/>
            <person name="Barbe V."/>
            <person name="Fonknechten N."/>
            <person name="Vallenet D."/>
            <person name="Segurens B."/>
            <person name="Schenowitz-Truong C."/>
            <person name="Medigue C."/>
            <person name="Collingro A."/>
            <person name="Snel B."/>
            <person name="Dutilh B.E."/>
            <person name="OpDenCamp H.J.M."/>
            <person name="vanDerDrift C."/>
            <person name="Cirpus I."/>
            <person name="vanDePas-Schoonen K.T."/>
            <person name="Harhangi H.R."/>
            <person name="vanNiftrik L."/>
            <person name="Schmid M."/>
            <person name="Keltjens J."/>
            <person name="vanDeVossenberg J."/>
            <person name="Kartal B."/>
            <person name="Meier H."/>
            <person name="Frishman D."/>
            <person name="Huynen M.A."/>
            <person name="Mewes H."/>
            <person name="Weissenbach J."/>
            <person name="Jetten M.S.M."/>
            <person name="Wagner M."/>
            <person name="LePaslier D."/>
        </authorList>
    </citation>
    <scope>NUCLEOTIDE SEQUENCE</scope>
</reference>
<feature type="domain" description="RCK C-terminal" evidence="11">
    <location>
        <begin position="414"/>
        <end position="496"/>
    </location>
</feature>
<feature type="transmembrane region" description="Helical" evidence="10">
    <location>
        <begin position="194"/>
        <end position="220"/>
    </location>
</feature>
<dbReference type="PROSITE" id="PS51202">
    <property type="entry name" value="RCK_C"/>
    <property type="match status" value="1"/>
</dbReference>
<dbReference type="Gene3D" id="1.20.1530.20">
    <property type="match status" value="1"/>
</dbReference>
<evidence type="ECO:0000256" key="1">
    <source>
        <dbReference type="ARBA" id="ARBA00004651"/>
    </source>
</evidence>
<feature type="transmembrane region" description="Helical" evidence="10">
    <location>
        <begin position="68"/>
        <end position="85"/>
    </location>
</feature>
<evidence type="ECO:0000313" key="12">
    <source>
        <dbReference type="EMBL" id="CAJ71500.1"/>
    </source>
</evidence>
<dbReference type="PANTHER" id="PTHR32507">
    <property type="entry name" value="NA(+)/H(+) ANTIPORTER 1"/>
    <property type="match status" value="1"/>
</dbReference>
<protein>
    <submittedName>
        <fullName evidence="12">Similar to Na+/H+ antiporter</fullName>
    </submittedName>
</protein>
<feature type="transmembrane region" description="Helical" evidence="10">
    <location>
        <begin position="315"/>
        <end position="336"/>
    </location>
</feature>
<evidence type="ECO:0000256" key="8">
    <source>
        <dbReference type="ARBA" id="ARBA00023065"/>
    </source>
</evidence>
<dbReference type="NCBIfam" id="NF003715">
    <property type="entry name" value="PRK05326.1-2"/>
    <property type="match status" value="1"/>
</dbReference>
<dbReference type="GO" id="GO:0008324">
    <property type="term" value="F:monoatomic cation transmembrane transporter activity"/>
    <property type="evidence" value="ECO:0007669"/>
    <property type="project" value="InterPro"/>
</dbReference>
<dbReference type="InterPro" id="IPR038770">
    <property type="entry name" value="Na+/solute_symporter_sf"/>
</dbReference>
<dbReference type="Pfam" id="PF02080">
    <property type="entry name" value="TrkA_C"/>
    <property type="match status" value="1"/>
</dbReference>
<evidence type="ECO:0000256" key="7">
    <source>
        <dbReference type="ARBA" id="ARBA00022989"/>
    </source>
</evidence>
<dbReference type="Gene3D" id="3.30.70.1450">
    <property type="entry name" value="Regulator of K+ conductance, C-terminal domain"/>
    <property type="match status" value="1"/>
</dbReference>
<dbReference type="Pfam" id="PF00999">
    <property type="entry name" value="Na_H_Exchanger"/>
    <property type="match status" value="1"/>
</dbReference>
<keyword evidence="8" id="KW-0406">Ion transport</keyword>
<keyword evidence="5" id="KW-0633">Potassium transport</keyword>
<keyword evidence="6 10" id="KW-0812">Transmembrane</keyword>
<organism evidence="12">
    <name type="scientific">Kuenenia stuttgartiensis</name>
    <dbReference type="NCBI Taxonomy" id="174633"/>
    <lineage>
        <taxon>Bacteria</taxon>
        <taxon>Pseudomonadati</taxon>
        <taxon>Planctomycetota</taxon>
        <taxon>Candidatus Brocadiia</taxon>
        <taxon>Candidatus Brocadiales</taxon>
        <taxon>Candidatus Brocadiaceae</taxon>
        <taxon>Candidatus Kuenenia</taxon>
    </lineage>
</organism>
<dbReference type="EMBL" id="CT573073">
    <property type="protein sequence ID" value="CAJ71500.1"/>
    <property type="molecule type" value="Genomic_DNA"/>
</dbReference>
<feature type="transmembrane region" description="Helical" evidence="10">
    <location>
        <begin position="12"/>
        <end position="32"/>
    </location>
</feature>
<keyword evidence="9 10" id="KW-0472">Membrane</keyword>
<dbReference type="GO" id="GO:0006813">
    <property type="term" value="P:potassium ion transport"/>
    <property type="evidence" value="ECO:0007669"/>
    <property type="project" value="UniProtKB-KW"/>
</dbReference>
<keyword evidence="3" id="KW-0050">Antiport</keyword>
<dbReference type="AlphaFoldDB" id="Q1PWA5"/>
<dbReference type="SUPFAM" id="SSF116726">
    <property type="entry name" value="TrkA C-terminal domain-like"/>
    <property type="match status" value="1"/>
</dbReference>
<dbReference type="InterPro" id="IPR006037">
    <property type="entry name" value="RCK_C"/>
</dbReference>
<evidence type="ECO:0000256" key="6">
    <source>
        <dbReference type="ARBA" id="ARBA00022692"/>
    </source>
</evidence>
<comment type="subcellular location">
    <subcellularLocation>
        <location evidence="1">Cell membrane</location>
        <topology evidence="1">Multi-pass membrane protein</topology>
    </subcellularLocation>
</comment>
<feature type="transmembrane region" description="Helical" evidence="10">
    <location>
        <begin position="97"/>
        <end position="120"/>
    </location>
</feature>
<dbReference type="InterPro" id="IPR036721">
    <property type="entry name" value="RCK_C_sf"/>
</dbReference>
<keyword evidence="5" id="KW-0630">Potassium</keyword>
<keyword evidence="2" id="KW-0813">Transport</keyword>
<evidence type="ECO:0000259" key="11">
    <source>
        <dbReference type="PROSITE" id="PS51202"/>
    </source>
</evidence>
<evidence type="ECO:0000256" key="5">
    <source>
        <dbReference type="ARBA" id="ARBA00022538"/>
    </source>
</evidence>
<name>Q1PWA5_KUEST</name>
<evidence type="ECO:0000256" key="4">
    <source>
        <dbReference type="ARBA" id="ARBA00022475"/>
    </source>
</evidence>
<evidence type="ECO:0000256" key="2">
    <source>
        <dbReference type="ARBA" id="ARBA00022448"/>
    </source>
</evidence>
<feature type="transmembrane region" description="Helical" evidence="10">
    <location>
        <begin position="286"/>
        <end position="303"/>
    </location>
</feature>
<dbReference type="GO" id="GO:0005886">
    <property type="term" value="C:plasma membrane"/>
    <property type="evidence" value="ECO:0007669"/>
    <property type="project" value="UniProtKB-SubCell"/>
</dbReference>
<keyword evidence="7 10" id="KW-1133">Transmembrane helix</keyword>
<evidence type="ECO:0000256" key="9">
    <source>
        <dbReference type="ARBA" id="ARBA00023136"/>
    </source>
</evidence>
<accession>Q1PWA5</accession>
<reference evidence="12" key="2">
    <citation type="submission" date="2006-01" db="EMBL/GenBank/DDBJ databases">
        <authorList>
            <person name="Genoscope"/>
        </authorList>
    </citation>
    <scope>NUCLEOTIDE SEQUENCE</scope>
</reference>
<evidence type="ECO:0000256" key="10">
    <source>
        <dbReference type="SAM" id="Phobius"/>
    </source>
</evidence>
<feature type="transmembrane region" description="Helical" evidence="10">
    <location>
        <begin position="377"/>
        <end position="401"/>
    </location>
</feature>
<feature type="transmembrane region" description="Helical" evidence="10">
    <location>
        <begin position="39"/>
        <end position="56"/>
    </location>
</feature>
<dbReference type="NCBIfam" id="NF003716">
    <property type="entry name" value="PRK05326.1-3"/>
    <property type="match status" value="1"/>
</dbReference>
<gene>
    <name evidence="12" type="ORF">kustc0755</name>
</gene>